<gene>
    <name evidence="2" type="ORF">PGTG_22294</name>
</gene>
<keyword evidence="3" id="KW-1185">Reference proteome</keyword>
<reference evidence="3" key="1">
    <citation type="journal article" date="2011" name="Proc. Natl. Acad. Sci. U.S.A.">
        <title>Obligate biotrophy features unraveled by the genomic analysis of rust fungi.</title>
        <authorList>
            <person name="Duplessis S."/>
            <person name="Cuomo C.A."/>
            <person name="Lin Y.-C."/>
            <person name="Aerts A."/>
            <person name="Tisserant E."/>
            <person name="Veneault-Fourrey C."/>
            <person name="Joly D.L."/>
            <person name="Hacquard S."/>
            <person name="Amselem J."/>
            <person name="Cantarel B.L."/>
            <person name="Chiu R."/>
            <person name="Coutinho P.M."/>
            <person name="Feau N."/>
            <person name="Field M."/>
            <person name="Frey P."/>
            <person name="Gelhaye E."/>
            <person name="Goldberg J."/>
            <person name="Grabherr M.G."/>
            <person name="Kodira C.D."/>
            <person name="Kohler A."/>
            <person name="Kuees U."/>
            <person name="Lindquist E.A."/>
            <person name="Lucas S.M."/>
            <person name="Mago R."/>
            <person name="Mauceli E."/>
            <person name="Morin E."/>
            <person name="Murat C."/>
            <person name="Pangilinan J.L."/>
            <person name="Park R."/>
            <person name="Pearson M."/>
            <person name="Quesneville H."/>
            <person name="Rouhier N."/>
            <person name="Sakthikumar S."/>
            <person name="Salamov A.A."/>
            <person name="Schmutz J."/>
            <person name="Selles B."/>
            <person name="Shapiro H."/>
            <person name="Tanguay P."/>
            <person name="Tuskan G.A."/>
            <person name="Henrissat B."/>
            <person name="Van de Peer Y."/>
            <person name="Rouze P."/>
            <person name="Ellis J.G."/>
            <person name="Dodds P.N."/>
            <person name="Schein J.E."/>
            <person name="Zhong S."/>
            <person name="Hamelin R.C."/>
            <person name="Grigoriev I.V."/>
            <person name="Szabo L.J."/>
            <person name="Martin F."/>
        </authorList>
    </citation>
    <scope>NUCLEOTIDE SEQUENCE [LARGE SCALE GENOMIC DNA]</scope>
    <source>
        <strain evidence="3">CRL 75-36-700-3 / race SCCL</strain>
    </source>
</reference>
<sequence length="130" mass="14775">MAPRKRMQSLPLQGNFNKKEFGTLMKGPKRMHEELIPSRQRLIDTAVREGGVFISRKFGEPLKTISKKVVENSKRVRLDQEMLGEGWGWNASAAHFGVGEPSSPVERCEKGKGRMVDREDLDENMNYEGV</sequence>
<evidence type="ECO:0000256" key="1">
    <source>
        <dbReference type="SAM" id="MobiDB-lite"/>
    </source>
</evidence>
<dbReference type="GeneID" id="13541012"/>
<organism evidence="2 3">
    <name type="scientific">Puccinia graminis f. sp. tritici (strain CRL 75-36-700-3 / race SCCL)</name>
    <name type="common">Black stem rust fungus</name>
    <dbReference type="NCBI Taxonomy" id="418459"/>
    <lineage>
        <taxon>Eukaryota</taxon>
        <taxon>Fungi</taxon>
        <taxon>Dikarya</taxon>
        <taxon>Basidiomycota</taxon>
        <taxon>Pucciniomycotina</taxon>
        <taxon>Pucciniomycetes</taxon>
        <taxon>Pucciniales</taxon>
        <taxon>Pucciniaceae</taxon>
        <taxon>Puccinia</taxon>
    </lineage>
</organism>
<evidence type="ECO:0000313" key="3">
    <source>
        <dbReference type="Proteomes" id="UP000008783"/>
    </source>
</evidence>
<feature type="region of interest" description="Disordered" evidence="1">
    <location>
        <begin position="98"/>
        <end position="130"/>
    </location>
</feature>
<dbReference type="InParanoid" id="H6QU14"/>
<dbReference type="STRING" id="418459.H6QU14"/>
<dbReference type="AlphaFoldDB" id="H6QU14"/>
<feature type="compositionally biased region" description="Acidic residues" evidence="1">
    <location>
        <begin position="119"/>
        <end position="130"/>
    </location>
</feature>
<accession>H6QU14</accession>
<name>H6QU14_PUCGT</name>
<evidence type="ECO:0000313" key="2">
    <source>
        <dbReference type="EMBL" id="EHS64423.1"/>
    </source>
</evidence>
<feature type="compositionally biased region" description="Basic and acidic residues" evidence="1">
    <location>
        <begin position="106"/>
        <end position="118"/>
    </location>
</feature>
<dbReference type="EMBL" id="DS178327">
    <property type="protein sequence ID" value="EHS64423.1"/>
    <property type="molecule type" value="Genomic_DNA"/>
</dbReference>
<protein>
    <submittedName>
        <fullName evidence="2">Uncharacterized protein</fullName>
    </submittedName>
</protein>
<dbReference type="RefSeq" id="XP_003888986.1">
    <property type="nucleotide sequence ID" value="XM_003888937.1"/>
</dbReference>
<dbReference type="Proteomes" id="UP000008783">
    <property type="component" value="Unassembled WGS sequence"/>
</dbReference>
<dbReference type="VEuPathDB" id="FungiDB:PGTG_22294"/>
<dbReference type="KEGG" id="pgr:PGTG_22294"/>
<dbReference type="HOGENOM" id="CLU_1939197_0_0_1"/>
<proteinExistence type="predicted"/>